<protein>
    <recommendedName>
        <fullName evidence="4">Glycosyltransferase RgtA/B/C/D-like domain-containing protein</fullName>
    </recommendedName>
</protein>
<comment type="caution">
    <text evidence="2">The sequence shown here is derived from an EMBL/GenBank/DDBJ whole genome shotgun (WGS) entry which is preliminary data.</text>
</comment>
<evidence type="ECO:0000313" key="3">
    <source>
        <dbReference type="Proteomes" id="UP000466966"/>
    </source>
</evidence>
<accession>A0A844Z023</accession>
<reference evidence="2 3" key="1">
    <citation type="submission" date="2019-12" db="EMBL/GenBank/DDBJ databases">
        <title>Genomic-based taxomic classification of the family Erythrobacteraceae.</title>
        <authorList>
            <person name="Xu L."/>
        </authorList>
    </citation>
    <scope>NUCLEOTIDE SEQUENCE [LARGE SCALE GENOMIC DNA]</scope>
    <source>
        <strain evidence="2 3">M0322</strain>
    </source>
</reference>
<keyword evidence="1" id="KW-0472">Membrane</keyword>
<feature type="transmembrane region" description="Helical" evidence="1">
    <location>
        <begin position="293"/>
        <end position="313"/>
    </location>
</feature>
<feature type="transmembrane region" description="Helical" evidence="1">
    <location>
        <begin position="75"/>
        <end position="108"/>
    </location>
</feature>
<evidence type="ECO:0000256" key="1">
    <source>
        <dbReference type="SAM" id="Phobius"/>
    </source>
</evidence>
<feature type="transmembrane region" description="Helical" evidence="1">
    <location>
        <begin position="342"/>
        <end position="360"/>
    </location>
</feature>
<keyword evidence="3" id="KW-1185">Reference proteome</keyword>
<dbReference type="EMBL" id="WTYV01000005">
    <property type="protein sequence ID" value="MXO72596.1"/>
    <property type="molecule type" value="Genomic_DNA"/>
</dbReference>
<keyword evidence="1" id="KW-1133">Transmembrane helix</keyword>
<feature type="transmembrane region" description="Helical" evidence="1">
    <location>
        <begin position="320"/>
        <end position="336"/>
    </location>
</feature>
<evidence type="ECO:0000313" key="2">
    <source>
        <dbReference type="EMBL" id="MXO72596.1"/>
    </source>
</evidence>
<evidence type="ECO:0008006" key="4">
    <source>
        <dbReference type="Google" id="ProtNLM"/>
    </source>
</evidence>
<feature type="transmembrane region" description="Helical" evidence="1">
    <location>
        <begin position="115"/>
        <end position="135"/>
    </location>
</feature>
<name>A0A844Z023_9SPHN</name>
<dbReference type="Proteomes" id="UP000466966">
    <property type="component" value="Unassembled WGS sequence"/>
</dbReference>
<proteinExistence type="predicted"/>
<feature type="transmembrane region" description="Helical" evidence="1">
    <location>
        <begin position="217"/>
        <end position="240"/>
    </location>
</feature>
<dbReference type="AlphaFoldDB" id="A0A844Z023"/>
<feature type="transmembrane region" description="Helical" evidence="1">
    <location>
        <begin position="261"/>
        <end position="281"/>
    </location>
</feature>
<feature type="transmembrane region" description="Helical" evidence="1">
    <location>
        <begin position="170"/>
        <end position="197"/>
    </location>
</feature>
<organism evidence="2 3">
    <name type="scientific">Alteraurantiacibacter buctensis</name>
    <dbReference type="NCBI Taxonomy" id="1503981"/>
    <lineage>
        <taxon>Bacteria</taxon>
        <taxon>Pseudomonadati</taxon>
        <taxon>Pseudomonadota</taxon>
        <taxon>Alphaproteobacteria</taxon>
        <taxon>Sphingomonadales</taxon>
        <taxon>Erythrobacteraceae</taxon>
        <taxon>Alteraurantiacibacter</taxon>
    </lineage>
</organism>
<sequence length="499" mass="54805">MGGQYFSLARLAERWFGPWPVQLAWFLLFALVTRWTMLGDPNYHDDETLFFLIGQRMLDGAIPYVDVWDRKGPGLFALFAGFAAISDSVLSYQIGALVFAALTAFVLARIAHRHTGWLGAMLAGTMYLAVLPRVMGGGGQAGVYFNLPVIIAAWLVLARPPARGPTRASLAAMLLCGLAITFKQTVIFDGGFLGLLLLWQHWRAGARPAELAKAASFYAAAGALPMLAFAAIYAGLGHFAEFWHAMVLSNLAKQYDAGNDIPTRVFAMAFLLLPLLVPAVLGLTRAREYDGKTMPRGAMLGWLAATLAALVAIPNFIDHYLIPVVLVLSLCAAPFLQREPWGPVLGLLGLAVMLSFGPQFDRATRIESRQAMTRLAGQIAVDRPEPRLFLFQGPVALYSMTGSYPPTPLLFPLHLEAMPERNVSHLDTAGEVSRVLAWQPTTVLVRAERHSSENPETFALVDAWVRAHCGSVKTWNLPNRYGQRLYDVWSDCRVDQAPR</sequence>
<dbReference type="RefSeq" id="WP_160772519.1">
    <property type="nucleotide sequence ID" value="NZ_WTYV01000005.1"/>
</dbReference>
<dbReference type="OrthoDB" id="345761at2"/>
<feature type="transmembrane region" description="Helical" evidence="1">
    <location>
        <begin position="141"/>
        <end position="158"/>
    </location>
</feature>
<keyword evidence="1" id="KW-0812">Transmembrane</keyword>
<feature type="transmembrane region" description="Helical" evidence="1">
    <location>
        <begin position="21"/>
        <end position="38"/>
    </location>
</feature>
<gene>
    <name evidence="2" type="ORF">GRI99_13270</name>
</gene>